<dbReference type="Pfam" id="PF12741">
    <property type="entry name" value="SusD-like"/>
    <property type="match status" value="1"/>
</dbReference>
<evidence type="ECO:0000256" key="1">
    <source>
        <dbReference type="SAM" id="SignalP"/>
    </source>
</evidence>
<keyword evidence="3" id="KW-1185">Reference proteome</keyword>
<dbReference type="AlphaFoldDB" id="A0A494VVX9"/>
<dbReference type="RefSeq" id="WP_119411376.1">
    <property type="nucleotide sequence ID" value="NZ_CP032869.1"/>
</dbReference>
<name>A0A494VVX9_9SPHI</name>
<dbReference type="OrthoDB" id="9766256at2"/>
<proteinExistence type="predicted"/>
<dbReference type="InterPro" id="IPR011990">
    <property type="entry name" value="TPR-like_helical_dom_sf"/>
</dbReference>
<dbReference type="Proteomes" id="UP000270046">
    <property type="component" value="Chromosome"/>
</dbReference>
<dbReference type="EMBL" id="CP032869">
    <property type="protein sequence ID" value="AYL95415.1"/>
    <property type="molecule type" value="Genomic_DNA"/>
</dbReference>
<keyword evidence="1" id="KW-0732">Signal</keyword>
<feature type="chain" id="PRO_5019793357" evidence="1">
    <location>
        <begin position="24"/>
        <end position="530"/>
    </location>
</feature>
<dbReference type="Gene3D" id="1.25.40.390">
    <property type="match status" value="1"/>
</dbReference>
<organism evidence="2 3">
    <name type="scientific">Mucilaginibacter celer</name>
    <dbReference type="NCBI Taxonomy" id="2305508"/>
    <lineage>
        <taxon>Bacteria</taxon>
        <taxon>Pseudomonadati</taxon>
        <taxon>Bacteroidota</taxon>
        <taxon>Sphingobacteriia</taxon>
        <taxon>Sphingobacteriales</taxon>
        <taxon>Sphingobacteriaceae</taxon>
        <taxon>Mucilaginibacter</taxon>
    </lineage>
</organism>
<reference evidence="2 3" key="1">
    <citation type="submission" date="2018-10" db="EMBL/GenBank/DDBJ databases">
        <title>Genome sequencing of Mucilaginibacter sp. HYN0043.</title>
        <authorList>
            <person name="Kim M."/>
            <person name="Yi H."/>
        </authorList>
    </citation>
    <scope>NUCLEOTIDE SEQUENCE [LARGE SCALE GENOMIC DNA]</scope>
    <source>
        <strain evidence="2 3">HYN0043</strain>
    </source>
</reference>
<dbReference type="PROSITE" id="PS51257">
    <property type="entry name" value="PROKAR_LIPOPROTEIN"/>
    <property type="match status" value="1"/>
</dbReference>
<protein>
    <submittedName>
        <fullName evidence="2">SusD/RagB family nutrient-binding outer membrane lipoprotein</fullName>
    </submittedName>
</protein>
<keyword evidence="2" id="KW-0449">Lipoprotein</keyword>
<feature type="signal peptide" evidence="1">
    <location>
        <begin position="1"/>
        <end position="23"/>
    </location>
</feature>
<accession>A0A494VVX9</accession>
<sequence>MKKTRYKRSAKIALSTMVLLSLATSCRKDMNGLNQDLKALPQTSLEIDGKEASVLLPGMMTNIQSQTDWIYQLQQNLGADDYSGYMSIPSVFLGNVNNVTYAFVDDWVNYIWDTPSSNILNTWLQWKLKGLDKKYPDLYGIALIVKVFGASRAADAFGPIPYSKFGNSSNVTFDTVQEEYNAFFADLDQAITLLSAVEDKTPNVDQIIFAPVDKSTFGGDYAKWIKTANTLKLRLAMRISNVDPTTAKKQAEAAVSNKYGVLEAADGSFLMNVLTVNPLNTITNVWGDLRLGAPVGSILNGYKDPRLPIMALPATDAALGGKIQGIRTGIELTANTYSNFSKINVPANAPMKIMDAAESYFLRSEGAVRGWNMGAGTAKSFYETGVKTSFSEFGASGADAYLADGTSTPEAYVDPKNSKNNAPPLSDITIKWNDGDATEKKVERIITQKWIAMFPEGCEAWAEFRRTGYPKLYPITVNNSGGKIANGAFIRRFPYTTTFTNSSKAQVDAAVAKEFGGVDSPAKKLWWDVK</sequence>
<evidence type="ECO:0000313" key="2">
    <source>
        <dbReference type="EMBL" id="AYL95415.1"/>
    </source>
</evidence>
<dbReference type="InterPro" id="IPR024302">
    <property type="entry name" value="SusD-like"/>
</dbReference>
<evidence type="ECO:0000313" key="3">
    <source>
        <dbReference type="Proteomes" id="UP000270046"/>
    </source>
</evidence>
<dbReference type="SUPFAM" id="SSF48452">
    <property type="entry name" value="TPR-like"/>
    <property type="match status" value="1"/>
</dbReference>
<gene>
    <name evidence="2" type="ORF">HYN43_008970</name>
</gene>
<dbReference type="KEGG" id="muh:HYN43_008970"/>